<gene>
    <name evidence="4" type="ORF">CTHT_0058870</name>
</gene>
<keyword evidence="3" id="KW-0143">Chaperone</keyword>
<evidence type="ECO:0000256" key="3">
    <source>
        <dbReference type="ARBA" id="ARBA00023186"/>
    </source>
</evidence>
<organism evidence="5">
    <name type="scientific">Chaetomium thermophilum (strain DSM 1495 / CBS 144.50 / IMI 039719)</name>
    <name type="common">Thermochaetoides thermophila</name>
    <dbReference type="NCBI Taxonomy" id="759272"/>
    <lineage>
        <taxon>Eukaryota</taxon>
        <taxon>Fungi</taxon>
        <taxon>Dikarya</taxon>
        <taxon>Ascomycota</taxon>
        <taxon>Pezizomycotina</taxon>
        <taxon>Sordariomycetes</taxon>
        <taxon>Sordariomycetidae</taxon>
        <taxon>Sordariales</taxon>
        <taxon>Chaetomiaceae</taxon>
        <taxon>Thermochaetoides</taxon>
    </lineage>
</organism>
<accession>G0SCZ0</accession>
<comment type="similarity">
    <text evidence="1">Belongs to the synembryn family.</text>
</comment>
<dbReference type="HOGENOM" id="CLU_015532_0_0_1"/>
<keyword evidence="2" id="KW-0344">Guanine-nucleotide releasing factor</keyword>
<dbReference type="GO" id="GO:0007186">
    <property type="term" value="P:G protein-coupled receptor signaling pathway"/>
    <property type="evidence" value="ECO:0007669"/>
    <property type="project" value="TreeGrafter"/>
</dbReference>
<dbReference type="SUPFAM" id="SSF48371">
    <property type="entry name" value="ARM repeat"/>
    <property type="match status" value="1"/>
</dbReference>
<proteinExistence type="inferred from homology"/>
<dbReference type="Pfam" id="PF10165">
    <property type="entry name" value="Ric8"/>
    <property type="match status" value="1"/>
</dbReference>
<dbReference type="InterPro" id="IPR019318">
    <property type="entry name" value="Gua_nucleotide_exch_fac_Ric8"/>
</dbReference>
<evidence type="ECO:0008006" key="6">
    <source>
        <dbReference type="Google" id="ProtNLM"/>
    </source>
</evidence>
<dbReference type="Proteomes" id="UP000008066">
    <property type="component" value="Unassembled WGS sequence"/>
</dbReference>
<reference evidence="4 5" key="1">
    <citation type="journal article" date="2011" name="Cell">
        <title>Insight into structure and assembly of the nuclear pore complex by utilizing the genome of a eukaryotic thermophile.</title>
        <authorList>
            <person name="Amlacher S."/>
            <person name="Sarges P."/>
            <person name="Flemming D."/>
            <person name="van Noort V."/>
            <person name="Kunze R."/>
            <person name="Devos D.P."/>
            <person name="Arumugam M."/>
            <person name="Bork P."/>
            <person name="Hurt E."/>
        </authorList>
    </citation>
    <scope>NUCLEOTIDE SEQUENCE [LARGE SCALE GENOMIC DNA]</scope>
    <source>
        <strain evidence="5">DSM 1495 / CBS 144.50 / IMI 039719</strain>
    </source>
</reference>
<dbReference type="PANTHER" id="PTHR12425">
    <property type="entry name" value="SYNEMBRYN"/>
    <property type="match status" value="1"/>
</dbReference>
<dbReference type="OrthoDB" id="5585685at2759"/>
<sequence>MKLSTQERDAALEELKIFGRDPTNADPIFTKQGLETLAKYAFESTSESTSRGALRILCNALLLKAETRQLFIDLGYEPKACEKLKNGTVEDEFLLSRLIFLTTYGTNVDLPKLIEQHHLAESIIQNLKRHAEQASTPKSGKAKVDPMVEMALGETLKLIFNVTRFATNHISSFDDAIPPIATILCSYELPKTSKTPLDPPFSLLINALMNLNLGSEAAKPTVYPANPDTPDSLVNRLLDLLDISMKVYSDDGLEQSVTPLVCVLQAVYQNAPAAAGPAPATSKGSNTFPDSPVRRVMRTRLLPTEEDRKQVLGKAETLPSRLLRNWSNPLAPEFRKSVAHLYFDISSRDPHQFVNNVGYGYASGFLFDNKIPVPPEAMKGDGTGEGSSINRPINPITGQFLDEESYPEIPPMTKEEKEREAERLFVLFERVKKSGVISVENPIEKAVQEGRFEELPDSDSESD</sequence>
<dbReference type="RefSeq" id="XP_006696206.1">
    <property type="nucleotide sequence ID" value="XM_006696143.1"/>
</dbReference>
<dbReference type="InterPro" id="IPR016024">
    <property type="entry name" value="ARM-type_fold"/>
</dbReference>
<dbReference type="PANTHER" id="PTHR12425:SF5">
    <property type="entry name" value="SYNEMBRYN"/>
    <property type="match status" value="1"/>
</dbReference>
<dbReference type="GO" id="GO:0005085">
    <property type="term" value="F:guanyl-nucleotide exchange factor activity"/>
    <property type="evidence" value="ECO:0007669"/>
    <property type="project" value="UniProtKB-KW"/>
</dbReference>
<name>G0SCZ0_CHATD</name>
<dbReference type="GeneID" id="18259925"/>
<dbReference type="KEGG" id="cthr:CTHT_0058870"/>
<evidence type="ECO:0000313" key="5">
    <source>
        <dbReference type="Proteomes" id="UP000008066"/>
    </source>
</evidence>
<protein>
    <recommendedName>
        <fullName evidence="6">Guanine nucleotide exchange factor synembryn-like protein</fullName>
    </recommendedName>
</protein>
<dbReference type="EMBL" id="GL988045">
    <property type="protein sequence ID" value="EGS19261.1"/>
    <property type="molecule type" value="Genomic_DNA"/>
</dbReference>
<dbReference type="AlphaFoldDB" id="G0SCZ0"/>
<dbReference type="GO" id="GO:0005737">
    <property type="term" value="C:cytoplasm"/>
    <property type="evidence" value="ECO:0007669"/>
    <property type="project" value="TreeGrafter"/>
</dbReference>
<dbReference type="GO" id="GO:0001965">
    <property type="term" value="F:G-protein alpha-subunit binding"/>
    <property type="evidence" value="ECO:0007669"/>
    <property type="project" value="TreeGrafter"/>
</dbReference>
<keyword evidence="5" id="KW-1185">Reference proteome</keyword>
<evidence type="ECO:0000313" key="4">
    <source>
        <dbReference type="EMBL" id="EGS19261.1"/>
    </source>
</evidence>
<evidence type="ECO:0000256" key="1">
    <source>
        <dbReference type="ARBA" id="ARBA00009049"/>
    </source>
</evidence>
<dbReference type="OMA" id="NADPIFT"/>
<evidence type="ECO:0000256" key="2">
    <source>
        <dbReference type="ARBA" id="ARBA00022658"/>
    </source>
</evidence>
<dbReference type="eggNOG" id="KOG4464">
    <property type="taxonomic scope" value="Eukaryota"/>
</dbReference>